<evidence type="ECO:0000256" key="5">
    <source>
        <dbReference type="ARBA" id="ARBA00023004"/>
    </source>
</evidence>
<dbReference type="STRING" id="1229908.NKOR_09830"/>
<evidence type="ECO:0000313" key="16">
    <source>
        <dbReference type="Proteomes" id="UP000006101"/>
    </source>
</evidence>
<dbReference type="Pfam" id="PF01507">
    <property type="entry name" value="PAPS_reduct"/>
    <property type="match status" value="1"/>
</dbReference>
<dbReference type="EC" id="1.8.4.10" evidence="9"/>
<dbReference type="Gene3D" id="3.40.50.620">
    <property type="entry name" value="HUPs"/>
    <property type="match status" value="1"/>
</dbReference>
<dbReference type="InterPro" id="IPR014729">
    <property type="entry name" value="Rossmann-like_a/b/a_fold"/>
</dbReference>
<dbReference type="PANTHER" id="PTHR46482">
    <property type="entry name" value="5'-ADENYLYLSULFATE REDUCTASE 3, CHLOROPLASTIC"/>
    <property type="match status" value="1"/>
</dbReference>
<evidence type="ECO:0000256" key="1">
    <source>
        <dbReference type="ARBA" id="ARBA00001966"/>
    </source>
</evidence>
<evidence type="ECO:0000256" key="2">
    <source>
        <dbReference type="ARBA" id="ARBA00022490"/>
    </source>
</evidence>
<dbReference type="GO" id="GO:0019344">
    <property type="term" value="P:cysteine biosynthetic process"/>
    <property type="evidence" value="ECO:0007669"/>
    <property type="project" value="InterPro"/>
</dbReference>
<reference evidence="15 16" key="1">
    <citation type="journal article" date="2012" name="J. Bacteriol.">
        <title>Draft Genome Sequence of an Ammonia-Oxidizing Archaeon, "Candidatus Nitrosopumilus koreensis" AR1, from Marine Sediment.</title>
        <authorList>
            <person name="Park S.J."/>
            <person name="Kim J.G."/>
            <person name="Jung M.Y."/>
            <person name="Kim S.J."/>
            <person name="Cha I.T."/>
            <person name="Kwon K."/>
            <person name="Lee J.H."/>
            <person name="Rhee S.K."/>
        </authorList>
    </citation>
    <scope>NUCLEOTIDE SEQUENCE [LARGE SCALE GENOMIC DNA]</scope>
    <source>
        <strain evidence="15 16">AR1</strain>
    </source>
</reference>
<gene>
    <name evidence="15" type="ORF">NKOR_09830</name>
</gene>
<dbReference type="AlphaFoldDB" id="K0BBP5"/>
<feature type="domain" description="Phosphoadenosine phosphosulphate reductase" evidence="14">
    <location>
        <begin position="87"/>
        <end position="261"/>
    </location>
</feature>
<evidence type="ECO:0000313" key="15">
    <source>
        <dbReference type="EMBL" id="AFS81811.1"/>
    </source>
</evidence>
<dbReference type="KEGG" id="nkr:NKOR_09830"/>
<keyword evidence="16" id="KW-1185">Reference proteome</keyword>
<evidence type="ECO:0000256" key="12">
    <source>
        <dbReference type="ARBA" id="ARBA00032041"/>
    </source>
</evidence>
<keyword evidence="3" id="KW-0479">Metal-binding</keyword>
<dbReference type="GO" id="GO:0043866">
    <property type="term" value="F:adenylyl-sulfate reductase (thioredoxin) activity"/>
    <property type="evidence" value="ECO:0007669"/>
    <property type="project" value="UniProtKB-EC"/>
</dbReference>
<dbReference type="HOGENOM" id="CLU_044089_1_0_2"/>
<dbReference type="EMBL" id="CP003842">
    <property type="protein sequence ID" value="AFS81811.1"/>
    <property type="molecule type" value="Genomic_DNA"/>
</dbReference>
<evidence type="ECO:0000256" key="9">
    <source>
        <dbReference type="ARBA" id="ARBA00024386"/>
    </source>
</evidence>
<comment type="function">
    <text evidence="7">Catalyzes the formation of sulfite from adenosine 5'-phosphosulfate (APS) using thioredoxin as an electron donor.</text>
</comment>
<keyword evidence="2" id="KW-0963">Cytoplasm</keyword>
<dbReference type="NCBIfam" id="TIGR02055">
    <property type="entry name" value="APS_reductase"/>
    <property type="match status" value="1"/>
</dbReference>
<comment type="catalytic activity">
    <reaction evidence="13">
        <text>[thioredoxin]-disulfide + sulfite + AMP + 2 H(+) = adenosine 5'-phosphosulfate + [thioredoxin]-dithiol</text>
        <dbReference type="Rhea" id="RHEA:21976"/>
        <dbReference type="Rhea" id="RHEA-COMP:10698"/>
        <dbReference type="Rhea" id="RHEA-COMP:10700"/>
        <dbReference type="ChEBI" id="CHEBI:15378"/>
        <dbReference type="ChEBI" id="CHEBI:17359"/>
        <dbReference type="ChEBI" id="CHEBI:29950"/>
        <dbReference type="ChEBI" id="CHEBI:50058"/>
        <dbReference type="ChEBI" id="CHEBI:58243"/>
        <dbReference type="ChEBI" id="CHEBI:456215"/>
        <dbReference type="EC" id="1.8.4.10"/>
    </reaction>
</comment>
<dbReference type="InterPro" id="IPR011798">
    <property type="entry name" value="APS_reductase"/>
</dbReference>
<sequence length="293" mass="34577">MKLVVEFYFLKIWLEKLLHMTFHPYFLFENILVYNLGQNSGNQYKTNTSIECVTRFTQEQIYDLNSKIKTAEEALQWVSDNLHPKVAKASSFGAEDAVVMDMMLKINPKFRFFTLDTGRLPQETYDIMDVLRKKYNITIEVLFPDTKEVEDMVKEKGLNLFYESVENRKLCCEIRKVHPMNKMLSTLDGWITGLRREQTKIREDVTMFQLDHGHGGILKINPIIDWTWDQIQEHIKKHNLPYNSLLDKGYPSIGCEPCTRPIKPGEDIRAGRWWWEQGEHKECGLHIERKNED</sequence>
<organism evidence="15 16">
    <name type="scientific">Candidatus Nitrosopumilus koreensis AR1</name>
    <dbReference type="NCBI Taxonomy" id="1229908"/>
    <lineage>
        <taxon>Archaea</taxon>
        <taxon>Nitrososphaerota</taxon>
        <taxon>Nitrososphaeria</taxon>
        <taxon>Nitrosopumilales</taxon>
        <taxon>Nitrosopumilaceae</taxon>
        <taxon>Nitrosopumilus</taxon>
    </lineage>
</organism>
<dbReference type="GO" id="GO:0051536">
    <property type="term" value="F:iron-sulfur cluster binding"/>
    <property type="evidence" value="ECO:0007669"/>
    <property type="project" value="UniProtKB-KW"/>
</dbReference>
<evidence type="ECO:0000256" key="3">
    <source>
        <dbReference type="ARBA" id="ARBA00022723"/>
    </source>
</evidence>
<proteinExistence type="inferred from homology"/>
<evidence type="ECO:0000256" key="7">
    <source>
        <dbReference type="ARBA" id="ARBA00024298"/>
    </source>
</evidence>
<name>K0BBP5_9ARCH</name>
<comment type="cofactor">
    <cofactor evidence="1">
        <name>[4Fe-4S] cluster</name>
        <dbReference type="ChEBI" id="CHEBI:49883"/>
    </cofactor>
</comment>
<evidence type="ECO:0000256" key="8">
    <source>
        <dbReference type="ARBA" id="ARBA00024327"/>
    </source>
</evidence>
<evidence type="ECO:0000256" key="11">
    <source>
        <dbReference type="ARBA" id="ARBA00030894"/>
    </source>
</evidence>
<protein>
    <recommendedName>
        <fullName evidence="10">Adenosine 5'-phosphosulfate reductase</fullName>
        <ecNumber evidence="9">1.8.4.10</ecNumber>
    </recommendedName>
    <alternativeName>
        <fullName evidence="12">5'-adenylylsulfate reductase</fullName>
    </alternativeName>
    <alternativeName>
        <fullName evidence="11">Thioredoxin-dependent 5'-adenylylsulfate reductase</fullName>
    </alternativeName>
</protein>
<dbReference type="HAMAP" id="MF_00063">
    <property type="entry name" value="CysH"/>
    <property type="match status" value="1"/>
</dbReference>
<dbReference type="NCBIfam" id="TIGR00434">
    <property type="entry name" value="cysH"/>
    <property type="match status" value="1"/>
</dbReference>
<dbReference type="GO" id="GO:0046872">
    <property type="term" value="F:metal ion binding"/>
    <property type="evidence" value="ECO:0007669"/>
    <property type="project" value="UniProtKB-KW"/>
</dbReference>
<dbReference type="PATRIC" id="fig|1229908.8.peg.2117"/>
<dbReference type="InterPro" id="IPR002500">
    <property type="entry name" value="PAPS_reduct_dom"/>
</dbReference>
<dbReference type="Proteomes" id="UP000006101">
    <property type="component" value="Chromosome"/>
</dbReference>
<evidence type="ECO:0000256" key="10">
    <source>
        <dbReference type="ARBA" id="ARBA00029514"/>
    </source>
</evidence>
<evidence type="ECO:0000256" key="6">
    <source>
        <dbReference type="ARBA" id="ARBA00023014"/>
    </source>
</evidence>
<accession>K0BBP5</accession>
<dbReference type="NCBIfam" id="NF002537">
    <property type="entry name" value="PRK02090.1"/>
    <property type="match status" value="1"/>
</dbReference>
<dbReference type="GO" id="GO:0019379">
    <property type="term" value="P:sulfate assimilation, phosphoadenylyl sulfate reduction by phosphoadenylyl-sulfate reductase (thioredoxin)"/>
    <property type="evidence" value="ECO:0007669"/>
    <property type="project" value="InterPro"/>
</dbReference>
<dbReference type="GO" id="GO:0004604">
    <property type="term" value="F:phosphoadenylyl-sulfate reductase (thioredoxin) activity"/>
    <property type="evidence" value="ECO:0007669"/>
    <property type="project" value="InterPro"/>
</dbReference>
<dbReference type="CDD" id="cd23945">
    <property type="entry name" value="PAPS_reductase"/>
    <property type="match status" value="1"/>
</dbReference>
<keyword evidence="5" id="KW-0408">Iron</keyword>
<keyword evidence="4" id="KW-0560">Oxidoreductase</keyword>
<keyword evidence="6" id="KW-0411">Iron-sulfur</keyword>
<comment type="pathway">
    <text evidence="8">Sulfur metabolism; hydrogen sulfide biosynthesis; sulfite from sulfate.</text>
</comment>
<evidence type="ECO:0000256" key="13">
    <source>
        <dbReference type="ARBA" id="ARBA00048441"/>
    </source>
</evidence>
<dbReference type="InterPro" id="IPR004511">
    <property type="entry name" value="PAPS/APS_Rdtase"/>
</dbReference>
<dbReference type="PANTHER" id="PTHR46482:SF9">
    <property type="entry name" value="5'-ADENYLYLSULFATE REDUCTASE 1, CHLOROPLASTIC"/>
    <property type="match status" value="1"/>
</dbReference>
<evidence type="ECO:0000256" key="4">
    <source>
        <dbReference type="ARBA" id="ARBA00023002"/>
    </source>
</evidence>
<evidence type="ECO:0000259" key="14">
    <source>
        <dbReference type="Pfam" id="PF01507"/>
    </source>
</evidence>
<dbReference type="SUPFAM" id="SSF52402">
    <property type="entry name" value="Adenine nucleotide alpha hydrolases-like"/>
    <property type="match status" value="1"/>
</dbReference>